<evidence type="ECO:0000259" key="4">
    <source>
        <dbReference type="PROSITE" id="PS50215"/>
    </source>
</evidence>
<keyword evidence="6" id="KW-1185">Reference proteome</keyword>
<organism evidence="5 6">
    <name type="scientific">Elysia crispata</name>
    <name type="common">lettuce slug</name>
    <dbReference type="NCBI Taxonomy" id="231223"/>
    <lineage>
        <taxon>Eukaryota</taxon>
        <taxon>Metazoa</taxon>
        <taxon>Spiralia</taxon>
        <taxon>Lophotrochozoa</taxon>
        <taxon>Mollusca</taxon>
        <taxon>Gastropoda</taxon>
        <taxon>Heterobranchia</taxon>
        <taxon>Euthyneura</taxon>
        <taxon>Panpulmonata</taxon>
        <taxon>Sacoglossa</taxon>
        <taxon>Placobranchoidea</taxon>
        <taxon>Plakobranchidae</taxon>
        <taxon>Elysia</taxon>
    </lineage>
</organism>
<keyword evidence="1" id="KW-0479">Metal-binding</keyword>
<comment type="caution">
    <text evidence="5">The sequence shown here is derived from an EMBL/GenBank/DDBJ whole genome shotgun (WGS) entry which is preliminary data.</text>
</comment>
<sequence>MKSIATLQLVILAVLSSPVIDQGEKVIVQVEHPKSDGNLDCVLPLTLKVKVERQGGKREIPEIFLSKSNVISPTRNVKIMEMDTAGYVRTHHHEIQELEVLKTQAYHNHSVGACFIVCCVLTDTGRMYFRLEGSIYLNQSKYRLTPELAGEEGDRIQFESQHVAVTYSMTPVWEFTFYDLGGVENFGKNLDGSSVKDRPAGMTGDVEQPARLSDSDTREPDLDGPSGSGSPRYRRDTATYYIDILPVVDYSTFSLWYERYQDVDKIKTLLNSYLANILSAVDMRLKTLALDGTVLHARMVTPIISTDPAASPYTENIKVAVGNEVRVSAPILLQKFAEWVQDQTNLPSNDHVMLFTSYDLVPNEDVTVTLTTITQGLANVGALCTNSSVSLIEDKGAYQSENVAAHELGHGLGSKHDGEDNTCKPTDRYMMSPGTFKQTDANLLHPWLFSTCSSTAIFNYIKSLEQDTSALRNCLQQTSGQTVSPDLSLTAQAVCERYNGNTSFPCAYNSDFSEICTQLRCRTIESAICTLVVPPTGTCCGTAKSCQAGNCEAGAPGTCPTDDECPLGDQPSIQINNDPAITCSQMNTAFCYSEDLRKACCVTCRSIKTDDTNCTYGDRADCANIKSVLQCDSDSHPPPLPPDCTYGDRADCANIKSVLQYCTYGDRADCANIKSVLQCDSDSDLSFKCCGTCKRLRNPQTTSATTPVPTTTSAITTAEAAKTTTAKPTDPETSPSNPNTASSQTTESTAMETSPKTESTATTTKTSTTTTTTTTTEKDSGRVYGYKPDGFEGCYLPPCSAERPALLYTLVIVCLSIGHLLSANSS</sequence>
<protein>
    <recommendedName>
        <fullName evidence="4">Peptidase M12B domain-containing protein</fullName>
    </recommendedName>
</protein>
<dbReference type="Gene3D" id="3.40.1620.60">
    <property type="match status" value="1"/>
</dbReference>
<dbReference type="GO" id="GO:0006508">
    <property type="term" value="P:proteolysis"/>
    <property type="evidence" value="ECO:0007669"/>
    <property type="project" value="InterPro"/>
</dbReference>
<evidence type="ECO:0000313" key="6">
    <source>
        <dbReference type="Proteomes" id="UP001283361"/>
    </source>
</evidence>
<dbReference type="Pfam" id="PF01421">
    <property type="entry name" value="Reprolysin"/>
    <property type="match status" value="1"/>
</dbReference>
<evidence type="ECO:0000256" key="1">
    <source>
        <dbReference type="PROSITE-ProRule" id="PRU00276"/>
    </source>
</evidence>
<accession>A0AAE1AE74</accession>
<dbReference type="EMBL" id="JAWDGP010002050">
    <property type="protein sequence ID" value="KAK3785890.1"/>
    <property type="molecule type" value="Genomic_DNA"/>
</dbReference>
<evidence type="ECO:0000313" key="5">
    <source>
        <dbReference type="EMBL" id="KAK3785890.1"/>
    </source>
</evidence>
<dbReference type="Gene3D" id="3.40.390.10">
    <property type="entry name" value="Collagenase (Catalytic Domain)"/>
    <property type="match status" value="1"/>
</dbReference>
<feature type="region of interest" description="Disordered" evidence="2">
    <location>
        <begin position="700"/>
        <end position="783"/>
    </location>
</feature>
<dbReference type="GO" id="GO:0004222">
    <property type="term" value="F:metalloendopeptidase activity"/>
    <property type="evidence" value="ECO:0007669"/>
    <property type="project" value="InterPro"/>
</dbReference>
<feature type="signal peptide" evidence="3">
    <location>
        <begin position="1"/>
        <end position="21"/>
    </location>
</feature>
<feature type="binding site" evidence="1">
    <location>
        <position position="406"/>
    </location>
    <ligand>
        <name>Zn(2+)</name>
        <dbReference type="ChEBI" id="CHEBI:29105"/>
        <note>catalytic</note>
    </ligand>
</feature>
<dbReference type="InterPro" id="IPR024079">
    <property type="entry name" value="MetalloPept_cat_dom_sf"/>
</dbReference>
<feature type="compositionally biased region" description="Polar residues" evidence="2">
    <location>
        <begin position="734"/>
        <end position="751"/>
    </location>
</feature>
<feature type="binding site" evidence="1">
    <location>
        <position position="410"/>
    </location>
    <ligand>
        <name>Zn(2+)</name>
        <dbReference type="ChEBI" id="CHEBI:29105"/>
        <note>catalytic</note>
    </ligand>
</feature>
<dbReference type="PROSITE" id="PS50215">
    <property type="entry name" value="ADAM_MEPRO"/>
    <property type="match status" value="1"/>
</dbReference>
<dbReference type="Proteomes" id="UP001283361">
    <property type="component" value="Unassembled WGS sequence"/>
</dbReference>
<dbReference type="SUPFAM" id="SSF55486">
    <property type="entry name" value="Metalloproteases ('zincins'), catalytic domain"/>
    <property type="match status" value="1"/>
</dbReference>
<feature type="compositionally biased region" description="Low complexity" evidence="2">
    <location>
        <begin position="701"/>
        <end position="733"/>
    </location>
</feature>
<evidence type="ECO:0000256" key="2">
    <source>
        <dbReference type="SAM" id="MobiDB-lite"/>
    </source>
</evidence>
<dbReference type="InterPro" id="IPR001590">
    <property type="entry name" value="Peptidase_M12B"/>
</dbReference>
<gene>
    <name evidence="5" type="ORF">RRG08_007821</name>
</gene>
<feature type="region of interest" description="Disordered" evidence="2">
    <location>
        <begin position="194"/>
        <end position="232"/>
    </location>
</feature>
<keyword evidence="3" id="KW-0732">Signal</keyword>
<feature type="binding site" evidence="1">
    <location>
        <position position="416"/>
    </location>
    <ligand>
        <name>Zn(2+)</name>
        <dbReference type="ChEBI" id="CHEBI:29105"/>
        <note>catalytic</note>
    </ligand>
</feature>
<feature type="chain" id="PRO_5041927664" description="Peptidase M12B domain-containing protein" evidence="3">
    <location>
        <begin position="22"/>
        <end position="826"/>
    </location>
</feature>
<feature type="domain" description="Peptidase M12B" evidence="4">
    <location>
        <begin position="240"/>
        <end position="463"/>
    </location>
</feature>
<name>A0AAE1AE74_9GAST</name>
<evidence type="ECO:0000256" key="3">
    <source>
        <dbReference type="SAM" id="SignalP"/>
    </source>
</evidence>
<feature type="active site" evidence="1">
    <location>
        <position position="407"/>
    </location>
</feature>
<comment type="caution">
    <text evidence="1">Lacks conserved residue(s) required for the propagation of feature annotation.</text>
</comment>
<feature type="compositionally biased region" description="Low complexity" evidence="2">
    <location>
        <begin position="752"/>
        <end position="775"/>
    </location>
</feature>
<keyword evidence="1" id="KW-0862">Zinc</keyword>
<dbReference type="AlphaFoldDB" id="A0AAE1AE74"/>
<dbReference type="GO" id="GO:0046872">
    <property type="term" value="F:metal ion binding"/>
    <property type="evidence" value="ECO:0007669"/>
    <property type="project" value="UniProtKB-KW"/>
</dbReference>
<proteinExistence type="predicted"/>
<reference evidence="5" key="1">
    <citation type="journal article" date="2023" name="G3 (Bethesda)">
        <title>A reference genome for the long-term kleptoplast-retaining sea slug Elysia crispata morphotype clarki.</title>
        <authorList>
            <person name="Eastman K.E."/>
            <person name="Pendleton A.L."/>
            <person name="Shaikh M.A."/>
            <person name="Suttiyut T."/>
            <person name="Ogas R."/>
            <person name="Tomko P."/>
            <person name="Gavelis G."/>
            <person name="Widhalm J.R."/>
            <person name="Wisecaver J.H."/>
        </authorList>
    </citation>
    <scope>NUCLEOTIDE SEQUENCE</scope>
    <source>
        <strain evidence="5">ECLA1</strain>
    </source>
</reference>